<reference evidence="1 2" key="1">
    <citation type="journal article" date="2018" name="Proc. Natl. Acad. Sci. U.S.A.">
        <title>Draft genome sequence of Camellia sinensis var. sinensis provides insights into the evolution of the tea genome and tea quality.</title>
        <authorList>
            <person name="Wei C."/>
            <person name="Yang H."/>
            <person name="Wang S."/>
            <person name="Zhao J."/>
            <person name="Liu C."/>
            <person name="Gao L."/>
            <person name="Xia E."/>
            <person name="Lu Y."/>
            <person name="Tai Y."/>
            <person name="She G."/>
            <person name="Sun J."/>
            <person name="Cao H."/>
            <person name="Tong W."/>
            <person name="Gao Q."/>
            <person name="Li Y."/>
            <person name="Deng W."/>
            <person name="Jiang X."/>
            <person name="Wang W."/>
            <person name="Chen Q."/>
            <person name="Zhang S."/>
            <person name="Li H."/>
            <person name="Wu J."/>
            <person name="Wang P."/>
            <person name="Li P."/>
            <person name="Shi C."/>
            <person name="Zheng F."/>
            <person name="Jian J."/>
            <person name="Huang B."/>
            <person name="Shan D."/>
            <person name="Shi M."/>
            <person name="Fang C."/>
            <person name="Yue Y."/>
            <person name="Li F."/>
            <person name="Li D."/>
            <person name="Wei S."/>
            <person name="Han B."/>
            <person name="Jiang C."/>
            <person name="Yin Y."/>
            <person name="Xia T."/>
            <person name="Zhang Z."/>
            <person name="Bennetzen J.L."/>
            <person name="Zhao S."/>
            <person name="Wan X."/>
        </authorList>
    </citation>
    <scope>NUCLEOTIDE SEQUENCE [LARGE SCALE GENOMIC DNA]</scope>
    <source>
        <strain evidence="2">cv. Shuchazao</strain>
        <tissue evidence="1">Leaf</tissue>
    </source>
</reference>
<organism evidence="1 2">
    <name type="scientific">Camellia sinensis var. sinensis</name>
    <name type="common">China tea</name>
    <dbReference type="NCBI Taxonomy" id="542762"/>
    <lineage>
        <taxon>Eukaryota</taxon>
        <taxon>Viridiplantae</taxon>
        <taxon>Streptophyta</taxon>
        <taxon>Embryophyta</taxon>
        <taxon>Tracheophyta</taxon>
        <taxon>Spermatophyta</taxon>
        <taxon>Magnoliopsida</taxon>
        <taxon>eudicotyledons</taxon>
        <taxon>Gunneridae</taxon>
        <taxon>Pentapetalae</taxon>
        <taxon>asterids</taxon>
        <taxon>Ericales</taxon>
        <taxon>Theaceae</taxon>
        <taxon>Camellia</taxon>
    </lineage>
</organism>
<dbReference type="AlphaFoldDB" id="A0A4S4E1L5"/>
<dbReference type="GO" id="GO:0003700">
    <property type="term" value="F:DNA-binding transcription factor activity"/>
    <property type="evidence" value="ECO:0007669"/>
    <property type="project" value="InterPro"/>
</dbReference>
<dbReference type="PANTHER" id="PTHR32002:SF77">
    <property type="entry name" value="PROTEIN NLP6-LIKE ISOFORM X1"/>
    <property type="match status" value="1"/>
</dbReference>
<proteinExistence type="predicted"/>
<dbReference type="EMBL" id="SDRB02008618">
    <property type="protein sequence ID" value="THG09284.1"/>
    <property type="molecule type" value="Genomic_DNA"/>
</dbReference>
<comment type="caution">
    <text evidence="1">The sequence shown here is derived from an EMBL/GenBank/DDBJ whole genome shotgun (WGS) entry which is preliminary data.</text>
</comment>
<dbReference type="InterPro" id="IPR045012">
    <property type="entry name" value="NLP"/>
</dbReference>
<name>A0A4S4E1L5_CAMSN</name>
<gene>
    <name evidence="1" type="ORF">TEA_021797</name>
</gene>
<evidence type="ECO:0000313" key="1">
    <source>
        <dbReference type="EMBL" id="THG09284.1"/>
    </source>
</evidence>
<evidence type="ECO:0000313" key="2">
    <source>
        <dbReference type="Proteomes" id="UP000306102"/>
    </source>
</evidence>
<protein>
    <recommendedName>
        <fullName evidence="3">GAF domain-containing protein</fullName>
    </recommendedName>
</protein>
<sequence>MADAQEKYLSYFPDDFKKYMSKELNRSHPKFYACLGEYFYGVVFWSREDDEPQRPSTLPDGGLCGYRMICMDSKFDIDLDGGKTCEQHLPARVFMHQCRESTPNVEFYSITEYPQRDDALRCGVQQSLAFPVFESSTQRCVGVIEVVTPSVAPSFYGYLQCGIHEDFELSSMMDIRSDDIRSDVQVRVSGGLLAILENERIVDTIEQKECGSASITIDSVTEISLFSVFGMMNKKFNSPSSACTTGDWTAFLKSICSLLHVNKIFEVGISGSLREQMKYLNLDIVQKAGSCISTDLAYVHELVSLSTDLNISLGYFVCTLLRFHKVPRSGSSVLQSGVTLQVQLKRAFNVKYCISVIGVIDASRSKDKGYRTIVKEGFCDEVIHHSYW</sequence>
<keyword evidence="2" id="KW-1185">Reference proteome</keyword>
<accession>A0A4S4E1L5</accession>
<dbReference type="Proteomes" id="UP000306102">
    <property type="component" value="Unassembled WGS sequence"/>
</dbReference>
<dbReference type="PANTHER" id="PTHR32002">
    <property type="entry name" value="PROTEIN NLP8"/>
    <property type="match status" value="1"/>
</dbReference>
<evidence type="ECO:0008006" key="3">
    <source>
        <dbReference type="Google" id="ProtNLM"/>
    </source>
</evidence>